<gene>
    <name evidence="2" type="ORF">ENV60_00640</name>
</gene>
<keyword evidence="1" id="KW-1133">Transmembrane helix</keyword>
<proteinExistence type="predicted"/>
<dbReference type="AlphaFoldDB" id="A0A7C4X7U2"/>
<accession>A0A7C4X7U2</accession>
<evidence type="ECO:0000313" key="2">
    <source>
        <dbReference type="EMBL" id="HGV96792.1"/>
    </source>
</evidence>
<keyword evidence="1" id="KW-0472">Membrane</keyword>
<sequence length="280" mass="30913">MNFAERIAKIPRQIIYVIIALAIILPLVVPIGMAINVMPQTQKLIDAIESLPPDSKPILISCDFDPQSMPELYPMLEALLNHCFNKNLKVLVLALWPQGAGMAEMALKKVPEVYNKKYGEDYVFLGYKAGAAAVVLGLGDNFKNVFPADYYNTPVDSFPLTAQLRNYNDISLVISFSAGDPGYRTWLVYGQSKFGFKLGTGVTAVSAADTYPYLNSGQLVGVFAGMKGAAEYETALYKKGYKLTARTATKAMDAQSLGHFFIMVFIIIGNIGYFFIRRKK</sequence>
<reference evidence="2" key="1">
    <citation type="journal article" date="2020" name="mSystems">
        <title>Genome- and Community-Level Interaction Insights into Carbon Utilization and Element Cycling Functions of Hydrothermarchaeota in Hydrothermal Sediment.</title>
        <authorList>
            <person name="Zhou Z."/>
            <person name="Liu Y."/>
            <person name="Xu W."/>
            <person name="Pan J."/>
            <person name="Luo Z.H."/>
            <person name="Li M."/>
        </authorList>
    </citation>
    <scope>NUCLEOTIDE SEQUENCE [LARGE SCALE GENOMIC DNA]</scope>
    <source>
        <strain evidence="2">SpSt-774</strain>
    </source>
</reference>
<dbReference type="EMBL" id="DTGZ01000011">
    <property type="protein sequence ID" value="HGV96792.1"/>
    <property type="molecule type" value="Genomic_DNA"/>
</dbReference>
<keyword evidence="1" id="KW-0812">Transmembrane</keyword>
<comment type="caution">
    <text evidence="2">The sequence shown here is derived from an EMBL/GenBank/DDBJ whole genome shotgun (WGS) entry which is preliminary data.</text>
</comment>
<feature type="transmembrane region" description="Helical" evidence="1">
    <location>
        <begin position="14"/>
        <end position="35"/>
    </location>
</feature>
<evidence type="ECO:0000256" key="1">
    <source>
        <dbReference type="SAM" id="Phobius"/>
    </source>
</evidence>
<feature type="transmembrane region" description="Helical" evidence="1">
    <location>
        <begin position="257"/>
        <end position="276"/>
    </location>
</feature>
<name>A0A7C4X7U2_UNCW3</name>
<organism evidence="2">
    <name type="scientific">candidate division WOR-3 bacterium</name>
    <dbReference type="NCBI Taxonomy" id="2052148"/>
    <lineage>
        <taxon>Bacteria</taxon>
        <taxon>Bacteria division WOR-3</taxon>
    </lineage>
</organism>
<protein>
    <submittedName>
        <fullName evidence="2">Uncharacterized protein</fullName>
    </submittedName>
</protein>